<sequence>MTIGMGWPLYPIHHVNRFLIAFCHIKHHLRVK</sequence>
<evidence type="ECO:0000313" key="1">
    <source>
        <dbReference type="EMBL" id="MBX51843.1"/>
    </source>
</evidence>
<dbReference type="AlphaFoldDB" id="A0A2P2PB26"/>
<name>A0A2P2PB26_RHIMU</name>
<organism evidence="1">
    <name type="scientific">Rhizophora mucronata</name>
    <name type="common">Asiatic mangrove</name>
    <dbReference type="NCBI Taxonomy" id="61149"/>
    <lineage>
        <taxon>Eukaryota</taxon>
        <taxon>Viridiplantae</taxon>
        <taxon>Streptophyta</taxon>
        <taxon>Embryophyta</taxon>
        <taxon>Tracheophyta</taxon>
        <taxon>Spermatophyta</taxon>
        <taxon>Magnoliopsida</taxon>
        <taxon>eudicotyledons</taxon>
        <taxon>Gunneridae</taxon>
        <taxon>Pentapetalae</taxon>
        <taxon>rosids</taxon>
        <taxon>fabids</taxon>
        <taxon>Malpighiales</taxon>
        <taxon>Rhizophoraceae</taxon>
        <taxon>Rhizophora</taxon>
    </lineage>
</organism>
<proteinExistence type="predicted"/>
<reference evidence="1" key="1">
    <citation type="submission" date="2018-02" db="EMBL/GenBank/DDBJ databases">
        <title>Rhizophora mucronata_Transcriptome.</title>
        <authorList>
            <person name="Meera S.P."/>
            <person name="Sreeshan A."/>
            <person name="Augustine A."/>
        </authorList>
    </citation>
    <scope>NUCLEOTIDE SEQUENCE</scope>
    <source>
        <tissue evidence="1">Leaf</tissue>
    </source>
</reference>
<accession>A0A2P2PB26</accession>
<protein>
    <submittedName>
        <fullName evidence="1">Uncharacterized protein</fullName>
    </submittedName>
</protein>
<dbReference type="EMBL" id="GGEC01071359">
    <property type="protein sequence ID" value="MBX51843.1"/>
    <property type="molecule type" value="Transcribed_RNA"/>
</dbReference>